<evidence type="ECO:0000313" key="3">
    <source>
        <dbReference type="Proteomes" id="UP001182991"/>
    </source>
</evidence>
<dbReference type="EMBL" id="JAVRBG010000003">
    <property type="protein sequence ID" value="MDT0293783.1"/>
    <property type="molecule type" value="Genomic_DNA"/>
</dbReference>
<keyword evidence="1" id="KW-0732">Signal</keyword>
<evidence type="ECO:0000313" key="2">
    <source>
        <dbReference type="EMBL" id="MDT0293783.1"/>
    </source>
</evidence>
<feature type="signal peptide" evidence="1">
    <location>
        <begin position="1"/>
        <end position="23"/>
    </location>
</feature>
<organism evidence="2 3">
    <name type="scientific">Mesonia ostreae</name>
    <dbReference type="NCBI Taxonomy" id="861110"/>
    <lineage>
        <taxon>Bacteria</taxon>
        <taxon>Pseudomonadati</taxon>
        <taxon>Bacteroidota</taxon>
        <taxon>Flavobacteriia</taxon>
        <taxon>Flavobacteriales</taxon>
        <taxon>Flavobacteriaceae</taxon>
        <taxon>Mesonia</taxon>
    </lineage>
</organism>
<sequence>MYTQALKIAAIIAILFFSGFASAQSYVFLDEDGKEVSAEAFGEKCDSNLLFNCTVIKQTKKLVVAQIRFKQKFGKISTQEMDQVRKLLRKDSGRELEKEKTLLISYYDSLADFKASKKMHDSLEKKFIDQYKNNADQYKKDYKSEKVEYFIDFSREIFDDKIKDFVKDKNRCKKKFEKRFNVNVLFMHADNVVKEKQYSNFDWIQDRGVINTVFIKNDLQNPFISKKVRFLVIKPDGEYFISNNHFNENTKILKKLLKNKDWSDYKEDYKKSLYGNIMGEGLFKRKPKRSHERHCF</sequence>
<evidence type="ECO:0000256" key="1">
    <source>
        <dbReference type="SAM" id="SignalP"/>
    </source>
</evidence>
<accession>A0ABU2KGK3</accession>
<dbReference type="RefSeq" id="WP_311400735.1">
    <property type="nucleotide sequence ID" value="NZ_JAVRBG010000003.1"/>
</dbReference>
<keyword evidence="3" id="KW-1185">Reference proteome</keyword>
<reference evidence="3" key="1">
    <citation type="submission" date="2023-07" db="EMBL/GenBank/DDBJ databases">
        <title>Isolating and identifying novel microbial strains from the Mariana Trench.</title>
        <authorList>
            <person name="Fu H."/>
        </authorList>
    </citation>
    <scope>NUCLEOTIDE SEQUENCE [LARGE SCALE GENOMIC DNA]</scope>
    <source>
        <strain evidence="3">T-y2</strain>
    </source>
</reference>
<comment type="caution">
    <text evidence="2">The sequence shown here is derived from an EMBL/GenBank/DDBJ whole genome shotgun (WGS) entry which is preliminary data.</text>
</comment>
<dbReference type="Proteomes" id="UP001182991">
    <property type="component" value="Unassembled WGS sequence"/>
</dbReference>
<protein>
    <submittedName>
        <fullName evidence="2">Uncharacterized protein</fullName>
    </submittedName>
</protein>
<name>A0ABU2KGK3_9FLAO</name>
<feature type="chain" id="PRO_5046825276" evidence="1">
    <location>
        <begin position="24"/>
        <end position="296"/>
    </location>
</feature>
<gene>
    <name evidence="2" type="ORF">RLT85_03980</name>
</gene>
<proteinExistence type="predicted"/>